<dbReference type="GO" id="GO:0008168">
    <property type="term" value="F:methyltransferase activity"/>
    <property type="evidence" value="ECO:0007669"/>
    <property type="project" value="UniProtKB-KW"/>
</dbReference>
<evidence type="ECO:0000259" key="1">
    <source>
        <dbReference type="Pfam" id="PF08242"/>
    </source>
</evidence>
<dbReference type="Pfam" id="PF08242">
    <property type="entry name" value="Methyltransf_12"/>
    <property type="match status" value="1"/>
</dbReference>
<dbReference type="PANTHER" id="PTHR43861:SF1">
    <property type="entry name" value="TRANS-ACONITATE 2-METHYLTRANSFERASE"/>
    <property type="match status" value="1"/>
</dbReference>
<dbReference type="GO" id="GO:0032259">
    <property type="term" value="P:methylation"/>
    <property type="evidence" value="ECO:0007669"/>
    <property type="project" value="UniProtKB-KW"/>
</dbReference>
<keyword evidence="2" id="KW-0489">Methyltransferase</keyword>
<dbReference type="SUPFAM" id="SSF53335">
    <property type="entry name" value="S-adenosyl-L-methionine-dependent methyltransferases"/>
    <property type="match status" value="1"/>
</dbReference>
<dbReference type="CDD" id="cd02440">
    <property type="entry name" value="AdoMet_MTases"/>
    <property type="match status" value="1"/>
</dbReference>
<keyword evidence="3" id="KW-1185">Reference proteome</keyword>
<dbReference type="EMBL" id="BAABBW010000002">
    <property type="protein sequence ID" value="GAA4171871.1"/>
    <property type="molecule type" value="Genomic_DNA"/>
</dbReference>
<gene>
    <name evidence="2" type="ORF">GCM10022287_11800</name>
</gene>
<dbReference type="InterPro" id="IPR029063">
    <property type="entry name" value="SAM-dependent_MTases_sf"/>
</dbReference>
<accession>A0ABP7ZW43</accession>
<evidence type="ECO:0000313" key="3">
    <source>
        <dbReference type="Proteomes" id="UP001501079"/>
    </source>
</evidence>
<reference evidence="3" key="1">
    <citation type="journal article" date="2019" name="Int. J. Syst. Evol. Microbiol.">
        <title>The Global Catalogue of Microorganisms (GCM) 10K type strain sequencing project: providing services to taxonomists for standard genome sequencing and annotation.</title>
        <authorList>
            <consortium name="The Broad Institute Genomics Platform"/>
            <consortium name="The Broad Institute Genome Sequencing Center for Infectious Disease"/>
            <person name="Wu L."/>
            <person name="Ma J."/>
        </authorList>
    </citation>
    <scope>NUCLEOTIDE SEQUENCE [LARGE SCALE GENOMIC DNA]</scope>
    <source>
        <strain evidence="3">JCM 17591</strain>
    </source>
</reference>
<comment type="caution">
    <text evidence="2">The sequence shown here is derived from an EMBL/GenBank/DDBJ whole genome shotgun (WGS) entry which is preliminary data.</text>
</comment>
<protein>
    <submittedName>
        <fullName evidence="2">Class I SAM-dependent methyltransferase</fullName>
    </submittedName>
</protein>
<organism evidence="2 3">
    <name type="scientific">Gryllotalpicola koreensis</name>
    <dbReference type="NCBI Taxonomy" id="993086"/>
    <lineage>
        <taxon>Bacteria</taxon>
        <taxon>Bacillati</taxon>
        <taxon>Actinomycetota</taxon>
        <taxon>Actinomycetes</taxon>
        <taxon>Micrococcales</taxon>
        <taxon>Microbacteriaceae</taxon>
        <taxon>Gryllotalpicola</taxon>
    </lineage>
</organism>
<dbReference type="PANTHER" id="PTHR43861">
    <property type="entry name" value="TRANS-ACONITATE 2-METHYLTRANSFERASE-RELATED"/>
    <property type="match status" value="1"/>
</dbReference>
<proteinExistence type="predicted"/>
<sequence>MTDPTPLDANRANWDERVAGHLVAYDTDGFVADSARISSVVRDDLALMAPHLPNGSVNGLSLLHLQCHIGTDTLSFTRLGAQVTGLDFSGEAVAAARTLAERAGLEARFVQTTVDAASDLIHEKFDVVYTSIGVLCWLPDLAAWARTIRALLKPGGLFYIRESHPMVMTLDPDRADGVLAVTYPYFHSPEPSRFDNEFSYAGDARLTNSAQYEWQHPLSEIIGALLGVGLTIEAFGEQDTLQWPFLAGMVPEGANWVLPEGRERVPMTFSIVARG</sequence>
<name>A0ABP7ZW43_9MICO</name>
<dbReference type="InterPro" id="IPR013217">
    <property type="entry name" value="Methyltransf_12"/>
</dbReference>
<dbReference type="Proteomes" id="UP001501079">
    <property type="component" value="Unassembled WGS sequence"/>
</dbReference>
<evidence type="ECO:0000313" key="2">
    <source>
        <dbReference type="EMBL" id="GAA4171871.1"/>
    </source>
</evidence>
<dbReference type="Gene3D" id="3.40.50.150">
    <property type="entry name" value="Vaccinia Virus protein VP39"/>
    <property type="match status" value="1"/>
</dbReference>
<feature type="domain" description="Methyltransferase type 12" evidence="1">
    <location>
        <begin position="63"/>
        <end position="158"/>
    </location>
</feature>
<keyword evidence="2" id="KW-0808">Transferase</keyword>
<dbReference type="RefSeq" id="WP_344752367.1">
    <property type="nucleotide sequence ID" value="NZ_BAABBW010000002.1"/>
</dbReference>